<feature type="domain" description="Beta-lactamase-related" evidence="3">
    <location>
        <begin position="21"/>
        <end position="327"/>
    </location>
</feature>
<dbReference type="AlphaFoldDB" id="A0A7C3KDV9"/>
<gene>
    <name evidence="4" type="ORF">ENR64_12355</name>
</gene>
<reference evidence="4" key="1">
    <citation type="journal article" date="2020" name="mSystems">
        <title>Genome- and Community-Level Interaction Insights into Carbon Utilization and Element Cycling Functions of Hydrothermarchaeota in Hydrothermal Sediment.</title>
        <authorList>
            <person name="Zhou Z."/>
            <person name="Liu Y."/>
            <person name="Xu W."/>
            <person name="Pan J."/>
            <person name="Luo Z.H."/>
            <person name="Li M."/>
        </authorList>
    </citation>
    <scope>NUCLEOTIDE SEQUENCE [LARGE SCALE GENOMIC DNA]</scope>
    <source>
        <strain evidence="4">SpSt-418</strain>
    </source>
</reference>
<accession>A0A7C3KDV9</accession>
<keyword evidence="2" id="KW-0472">Membrane</keyword>
<evidence type="ECO:0000256" key="2">
    <source>
        <dbReference type="ARBA" id="ARBA00023136"/>
    </source>
</evidence>
<evidence type="ECO:0000313" key="4">
    <source>
        <dbReference type="EMBL" id="HFM98524.1"/>
    </source>
</evidence>
<evidence type="ECO:0000256" key="1">
    <source>
        <dbReference type="ARBA" id="ARBA00004370"/>
    </source>
</evidence>
<proteinExistence type="predicted"/>
<sequence>MTMEISQLTTTLDTAIDEHTFSGVIDIRHKGTVLYARPAGYADRSNKIPNTLETRFGIASGTKFLTALAVGKLIETKQLSFSTPLKDCLAVDFPRYSPEITIRHLLTHTSGIPDYYDEDKVADFDNFTLSIPWYELRGPRDYLAVFPDEEMKFAPGERFAYSNGGYILLGVVIEELTGMKYQDFVTQAIFQTVGMHQSGYFALNKLPEKTALGYVEEEVGWRTNIYNLPIVGASDGGAFTTVHDLMTLWAAFWGGEIVSKELVELYAAPYVKAETEGANTYYGHGLWINEDAGREVYILGGDAGVSFKSSLYRSANLQVTVISNITNGAWPLLRVIESALK</sequence>
<dbReference type="GO" id="GO:0016020">
    <property type="term" value="C:membrane"/>
    <property type="evidence" value="ECO:0007669"/>
    <property type="project" value="UniProtKB-SubCell"/>
</dbReference>
<organism evidence="4">
    <name type="scientific">Oscillatoriales cyanobacterium SpSt-418</name>
    <dbReference type="NCBI Taxonomy" id="2282169"/>
    <lineage>
        <taxon>Bacteria</taxon>
        <taxon>Bacillati</taxon>
        <taxon>Cyanobacteriota</taxon>
        <taxon>Cyanophyceae</taxon>
        <taxon>Oscillatoriophycideae</taxon>
        <taxon>Oscillatoriales</taxon>
    </lineage>
</organism>
<dbReference type="PANTHER" id="PTHR46825:SF11">
    <property type="entry name" value="PENICILLIN-BINDING PROTEIN 4"/>
    <property type="match status" value="1"/>
</dbReference>
<name>A0A7C3KDV9_9CYAN</name>
<comment type="caution">
    <text evidence="4">The sequence shown here is derived from an EMBL/GenBank/DDBJ whole genome shotgun (WGS) entry which is preliminary data.</text>
</comment>
<dbReference type="InterPro" id="IPR012338">
    <property type="entry name" value="Beta-lactam/transpept-like"/>
</dbReference>
<dbReference type="InterPro" id="IPR050491">
    <property type="entry name" value="AmpC-like"/>
</dbReference>
<dbReference type="InterPro" id="IPR001466">
    <property type="entry name" value="Beta-lactam-related"/>
</dbReference>
<dbReference type="PANTHER" id="PTHR46825">
    <property type="entry name" value="D-ALANYL-D-ALANINE-CARBOXYPEPTIDASE/ENDOPEPTIDASE AMPH"/>
    <property type="match status" value="1"/>
</dbReference>
<keyword evidence="4" id="KW-0378">Hydrolase</keyword>
<dbReference type="Pfam" id="PF00144">
    <property type="entry name" value="Beta-lactamase"/>
    <property type="match status" value="1"/>
</dbReference>
<dbReference type="EMBL" id="DSRU01000176">
    <property type="protein sequence ID" value="HFM98524.1"/>
    <property type="molecule type" value="Genomic_DNA"/>
</dbReference>
<comment type="subcellular location">
    <subcellularLocation>
        <location evidence="1">Membrane</location>
    </subcellularLocation>
</comment>
<protein>
    <submittedName>
        <fullName evidence="4">Class A beta-lactamase-related serine hydrolase</fullName>
    </submittedName>
</protein>
<evidence type="ECO:0000259" key="3">
    <source>
        <dbReference type="Pfam" id="PF00144"/>
    </source>
</evidence>
<dbReference type="Gene3D" id="3.40.710.10">
    <property type="entry name" value="DD-peptidase/beta-lactamase superfamily"/>
    <property type="match status" value="1"/>
</dbReference>
<dbReference type="GO" id="GO:0016787">
    <property type="term" value="F:hydrolase activity"/>
    <property type="evidence" value="ECO:0007669"/>
    <property type="project" value="UniProtKB-KW"/>
</dbReference>
<dbReference type="SUPFAM" id="SSF56601">
    <property type="entry name" value="beta-lactamase/transpeptidase-like"/>
    <property type="match status" value="1"/>
</dbReference>